<protein>
    <submittedName>
        <fullName evidence="3">Uncharacterized protein</fullName>
    </submittedName>
</protein>
<feature type="compositionally biased region" description="Basic and acidic residues" evidence="1">
    <location>
        <begin position="1"/>
        <end position="15"/>
    </location>
</feature>
<reference evidence="3 4" key="1">
    <citation type="journal article" date="2019" name="Int. J. Syst. Evol. Microbiol.">
        <title>The Global Catalogue of Microorganisms (GCM) 10K type strain sequencing project: providing services to taxonomists for standard genome sequencing and annotation.</title>
        <authorList>
            <consortium name="The Broad Institute Genomics Platform"/>
            <consortium name="The Broad Institute Genome Sequencing Center for Infectious Disease"/>
            <person name="Wu L."/>
            <person name="Ma J."/>
        </authorList>
    </citation>
    <scope>NUCLEOTIDE SEQUENCE [LARGE SCALE GENOMIC DNA]</scope>
    <source>
        <strain evidence="3 4">CGMCC 1.12230</strain>
    </source>
</reference>
<dbReference type="RefSeq" id="WP_390283148.1">
    <property type="nucleotide sequence ID" value="NZ_JBHUDI010000001.1"/>
</dbReference>
<gene>
    <name evidence="3" type="ORF">ACFR99_00250</name>
</gene>
<dbReference type="Proteomes" id="UP001597076">
    <property type="component" value="Unassembled WGS sequence"/>
</dbReference>
<sequence length="101" mass="10633">MADDKNSERPMHSDPNEEAIDEPTTSGAQEADETAWMMKEGVSVGLISIAAVLVLALGLLQLTGLVDVLAPVADTELGQWLAFGVLVLIVLAAFGWSRVGV</sequence>
<evidence type="ECO:0000313" key="3">
    <source>
        <dbReference type="EMBL" id="MFD1562005.1"/>
    </source>
</evidence>
<feature type="transmembrane region" description="Helical" evidence="2">
    <location>
        <begin position="44"/>
        <end position="65"/>
    </location>
</feature>
<keyword evidence="2" id="KW-0472">Membrane</keyword>
<keyword evidence="4" id="KW-1185">Reference proteome</keyword>
<comment type="caution">
    <text evidence="3">The sequence shown here is derived from an EMBL/GenBank/DDBJ whole genome shotgun (WGS) entry which is preliminary data.</text>
</comment>
<evidence type="ECO:0000256" key="2">
    <source>
        <dbReference type="SAM" id="Phobius"/>
    </source>
</evidence>
<evidence type="ECO:0000313" key="4">
    <source>
        <dbReference type="Proteomes" id="UP001597076"/>
    </source>
</evidence>
<accession>A0ABD6BBQ9</accession>
<feature type="region of interest" description="Disordered" evidence="1">
    <location>
        <begin position="1"/>
        <end position="31"/>
    </location>
</feature>
<keyword evidence="2" id="KW-0812">Transmembrane</keyword>
<dbReference type="EMBL" id="JBHUDI010000001">
    <property type="protein sequence ID" value="MFD1562005.1"/>
    <property type="molecule type" value="Genomic_DNA"/>
</dbReference>
<keyword evidence="2" id="KW-1133">Transmembrane helix</keyword>
<organism evidence="3 4">
    <name type="scientific">Haloarchaeobius amylolyticus</name>
    <dbReference type="NCBI Taxonomy" id="1198296"/>
    <lineage>
        <taxon>Archaea</taxon>
        <taxon>Methanobacteriati</taxon>
        <taxon>Methanobacteriota</taxon>
        <taxon>Stenosarchaea group</taxon>
        <taxon>Halobacteria</taxon>
        <taxon>Halobacteriales</taxon>
        <taxon>Halorubellaceae</taxon>
        <taxon>Haloarchaeobius</taxon>
    </lineage>
</organism>
<feature type="transmembrane region" description="Helical" evidence="2">
    <location>
        <begin position="77"/>
        <end position="96"/>
    </location>
</feature>
<evidence type="ECO:0000256" key="1">
    <source>
        <dbReference type="SAM" id="MobiDB-lite"/>
    </source>
</evidence>
<proteinExistence type="predicted"/>
<name>A0ABD6BBQ9_9EURY</name>
<dbReference type="AlphaFoldDB" id="A0ABD6BBQ9"/>